<dbReference type="PROSITE" id="PS00061">
    <property type="entry name" value="ADH_SHORT"/>
    <property type="match status" value="1"/>
</dbReference>
<dbReference type="GeneID" id="6751796"/>
<evidence type="ECO:0000256" key="3">
    <source>
        <dbReference type="ARBA" id="ARBA00024071"/>
    </source>
</evidence>
<evidence type="ECO:0000256" key="11">
    <source>
        <dbReference type="ARBA" id="ARBA00051637"/>
    </source>
</evidence>
<dbReference type="Pfam" id="PF00106">
    <property type="entry name" value="adh_short"/>
    <property type="match status" value="1"/>
</dbReference>
<feature type="domain" description="Ketoreductase" evidence="21">
    <location>
        <begin position="7"/>
        <end position="199"/>
    </location>
</feature>
<dbReference type="GO" id="GO:0003857">
    <property type="term" value="F:(3S)-3-hydroxyacyl-CoA dehydrogenase (NAD+) activity"/>
    <property type="evidence" value="ECO:0007669"/>
    <property type="project" value="UniProtKB-EC"/>
</dbReference>
<dbReference type="EC" id="1.1.1.53" evidence="3"/>
<evidence type="ECO:0000256" key="7">
    <source>
        <dbReference type="ARBA" id="ARBA00050365"/>
    </source>
</evidence>
<evidence type="ECO:0000256" key="6">
    <source>
        <dbReference type="ARBA" id="ARBA00050141"/>
    </source>
</evidence>
<protein>
    <recommendedName>
        <fullName evidence="16">3-hydroxyacyl-CoA dehydrogenase type-2</fullName>
        <ecNumber evidence="3">1.1.1.53</ecNumber>
        <ecNumber evidence="4">1.1.1.62</ecNumber>
    </recommendedName>
    <alternativeName>
        <fullName evidence="18">3-hydroxyacyl-CoA dehydrogenase type II</fullName>
    </alternativeName>
    <alternativeName>
        <fullName evidence="19">Mitochondrial ribonuclease P protein 2</fullName>
    </alternativeName>
    <alternativeName>
        <fullName evidence="17">Type II HADH</fullName>
    </alternativeName>
</protein>
<sequence length="261" mass="27512">MSVVSELVALVTGGASGLGRATAQRLVRNGARVIIADLPNSKGDATAKEIGDRCAFAPTDVTKEQDVLNAIELAKEKFGRVRAVVNCAGIAIATRTLTKRGPHPYDDFAKVLLVNTAGSFNVIRLCAQEMIQGDVSPGASASNPDERGVIINTASVAAYDGQIGQAAYSASKGAIVGMTLPIARDLSRNGIRICTIAPGLFLTPMLMGLPEKVREQLGKSVPYPSRLGDPDEYAQLAQSIIENPMLNGEVIRLDGALRMQP</sequence>
<dbReference type="GO" id="GO:0005739">
    <property type="term" value="C:mitochondrion"/>
    <property type="evidence" value="ECO:0000318"/>
    <property type="project" value="GO_Central"/>
</dbReference>
<comment type="catalytic activity">
    <reaction evidence="11">
        <text>3beta,7beta-dihydroxy-5beta-cholan-24-oate + NAD(+) = 3beta-hydroxy-7-oxo-5beta-cholan-24-oate + NADH + H(+)</text>
        <dbReference type="Rhea" id="RHEA:42024"/>
        <dbReference type="ChEBI" id="CHEBI:15378"/>
        <dbReference type="ChEBI" id="CHEBI:57540"/>
        <dbReference type="ChEBI" id="CHEBI:57945"/>
        <dbReference type="ChEBI" id="CHEBI:78602"/>
        <dbReference type="ChEBI" id="CHEBI:78603"/>
    </reaction>
    <physiologicalReaction direction="left-to-right" evidence="11">
        <dbReference type="Rhea" id="RHEA:42025"/>
    </physiologicalReaction>
</comment>
<dbReference type="PhylomeDB" id="B3RSU4"/>
<evidence type="ECO:0000256" key="12">
    <source>
        <dbReference type="ARBA" id="ARBA00051831"/>
    </source>
</evidence>
<dbReference type="InterPro" id="IPR057326">
    <property type="entry name" value="KR_dom"/>
</dbReference>
<dbReference type="SMART" id="SM00822">
    <property type="entry name" value="PKS_KR"/>
    <property type="match status" value="1"/>
</dbReference>
<dbReference type="AlphaFoldDB" id="B3RSU4"/>
<comment type="catalytic activity">
    <reaction evidence="9">
        <text>cortisol + NAD(+) = 11beta,17alpha-dihydroxypregn-4-ene-3,20,21-trione + NADH + H(+)</text>
        <dbReference type="Rhea" id="RHEA:42012"/>
        <dbReference type="ChEBI" id="CHEBI:15378"/>
        <dbReference type="ChEBI" id="CHEBI:17650"/>
        <dbReference type="ChEBI" id="CHEBI:57540"/>
        <dbReference type="ChEBI" id="CHEBI:57945"/>
        <dbReference type="ChEBI" id="CHEBI:78595"/>
    </reaction>
    <physiologicalReaction direction="left-to-right" evidence="9">
        <dbReference type="Rhea" id="RHEA:42013"/>
    </physiologicalReaction>
</comment>
<dbReference type="KEGG" id="tad:TRIADDRAFT_22420"/>
<evidence type="ECO:0000256" key="4">
    <source>
        <dbReference type="ARBA" id="ARBA00024072"/>
    </source>
</evidence>
<organism evidence="22 23">
    <name type="scientific">Trichoplax adhaerens</name>
    <name type="common">Trichoplax reptans</name>
    <dbReference type="NCBI Taxonomy" id="10228"/>
    <lineage>
        <taxon>Eukaryota</taxon>
        <taxon>Metazoa</taxon>
        <taxon>Placozoa</taxon>
        <taxon>Uniplacotomia</taxon>
        <taxon>Trichoplacea</taxon>
        <taxon>Trichoplacidae</taxon>
        <taxon>Trichoplax</taxon>
    </lineage>
</organism>
<dbReference type="CTD" id="6751796"/>
<dbReference type="eggNOG" id="KOG1199">
    <property type="taxonomic scope" value="Eukaryota"/>
</dbReference>
<evidence type="ECO:0000256" key="8">
    <source>
        <dbReference type="ARBA" id="ARBA00050435"/>
    </source>
</evidence>
<evidence type="ECO:0000256" key="16">
    <source>
        <dbReference type="ARBA" id="ARBA00072938"/>
    </source>
</evidence>
<dbReference type="STRING" id="10228.B3RSU4"/>
<evidence type="ECO:0000256" key="2">
    <source>
        <dbReference type="ARBA" id="ARBA00023002"/>
    </source>
</evidence>
<comment type="catalytic activity">
    <reaction evidence="6">
        <text>a (3S)-3-hydroxyacyl-CoA + NAD(+) = a 3-oxoacyl-CoA + NADH + H(+)</text>
        <dbReference type="Rhea" id="RHEA:22432"/>
        <dbReference type="ChEBI" id="CHEBI:15378"/>
        <dbReference type="ChEBI" id="CHEBI:57318"/>
        <dbReference type="ChEBI" id="CHEBI:57540"/>
        <dbReference type="ChEBI" id="CHEBI:57945"/>
        <dbReference type="ChEBI" id="CHEBI:90726"/>
        <dbReference type="EC" id="1.1.1.35"/>
    </reaction>
    <physiologicalReaction direction="left-to-right" evidence="6">
        <dbReference type="Rhea" id="RHEA:22433"/>
    </physiologicalReaction>
    <physiologicalReaction direction="right-to-left" evidence="6">
        <dbReference type="Rhea" id="RHEA:22434"/>
    </physiologicalReaction>
</comment>
<evidence type="ECO:0000256" key="18">
    <source>
        <dbReference type="ARBA" id="ARBA00082293"/>
    </source>
</evidence>
<comment type="catalytic activity">
    <reaction evidence="7">
        <text>5alpha-androstane-3alpha,17beta-diol + NAD(+) = 17beta-hydroxy-5alpha-androstan-3-one + NADH + H(+)</text>
        <dbReference type="Rhea" id="RHEA:42004"/>
        <dbReference type="ChEBI" id="CHEBI:15378"/>
        <dbReference type="ChEBI" id="CHEBI:16330"/>
        <dbReference type="ChEBI" id="CHEBI:36713"/>
        <dbReference type="ChEBI" id="CHEBI:57540"/>
        <dbReference type="ChEBI" id="CHEBI:57945"/>
        <dbReference type="EC" id="1.1.1.53"/>
    </reaction>
    <physiologicalReaction direction="right-to-left" evidence="7">
        <dbReference type="Rhea" id="RHEA:42006"/>
    </physiologicalReaction>
</comment>
<comment type="catalytic activity">
    <reaction evidence="12">
        <text>ursodeoxycholate + NAD(+) = 7-oxolithocholate + NADH + H(+)</text>
        <dbReference type="Rhea" id="RHEA:42028"/>
        <dbReference type="ChEBI" id="CHEBI:15378"/>
        <dbReference type="ChEBI" id="CHEBI:57540"/>
        <dbReference type="ChEBI" id="CHEBI:57945"/>
        <dbReference type="ChEBI" id="CHEBI:78604"/>
        <dbReference type="ChEBI" id="CHEBI:78605"/>
    </reaction>
    <physiologicalReaction direction="left-to-right" evidence="12">
        <dbReference type="Rhea" id="RHEA:42029"/>
    </physiologicalReaction>
</comment>
<dbReference type="CDD" id="cd05371">
    <property type="entry name" value="HSD10-like_SDR_c"/>
    <property type="match status" value="1"/>
</dbReference>
<dbReference type="GO" id="GO:0004303">
    <property type="term" value="F:estradiol 17-beta-dehydrogenase [NAD(P)+] activity"/>
    <property type="evidence" value="ECO:0000318"/>
    <property type="project" value="GO_Central"/>
</dbReference>
<proteinExistence type="inferred from homology"/>
<comment type="similarity">
    <text evidence="1 20">Belongs to the short-chain dehydrogenases/reductases (SDR) family.</text>
</comment>
<name>B3RSU4_TRIAD</name>
<dbReference type="GO" id="GO:0008209">
    <property type="term" value="P:androgen metabolic process"/>
    <property type="evidence" value="ECO:0000318"/>
    <property type="project" value="GO_Central"/>
</dbReference>
<evidence type="ECO:0000256" key="5">
    <source>
        <dbReference type="ARBA" id="ARBA00049381"/>
    </source>
</evidence>
<comment type="catalytic activity">
    <reaction evidence="5">
        <text>17beta-estradiol + NAD(+) = estrone + NADH + H(+)</text>
        <dbReference type="Rhea" id="RHEA:24612"/>
        <dbReference type="ChEBI" id="CHEBI:15378"/>
        <dbReference type="ChEBI" id="CHEBI:16469"/>
        <dbReference type="ChEBI" id="CHEBI:17263"/>
        <dbReference type="ChEBI" id="CHEBI:57540"/>
        <dbReference type="ChEBI" id="CHEBI:57945"/>
        <dbReference type="EC" id="1.1.1.62"/>
    </reaction>
    <physiologicalReaction direction="left-to-right" evidence="5">
        <dbReference type="Rhea" id="RHEA:24613"/>
    </physiologicalReaction>
</comment>
<comment type="catalytic activity">
    <reaction evidence="15">
        <text>11-dehydrocorticosterone + NAD(+) = pregn-4-ene-3,11,20,21-tetraone + NADH + H(+)</text>
        <dbReference type="Rhea" id="RHEA:42020"/>
        <dbReference type="ChEBI" id="CHEBI:15378"/>
        <dbReference type="ChEBI" id="CHEBI:57540"/>
        <dbReference type="ChEBI" id="CHEBI:57945"/>
        <dbReference type="ChEBI" id="CHEBI:78600"/>
        <dbReference type="ChEBI" id="CHEBI:78601"/>
    </reaction>
    <physiologicalReaction direction="left-to-right" evidence="15">
        <dbReference type="Rhea" id="RHEA:42021"/>
    </physiologicalReaction>
</comment>
<dbReference type="InParanoid" id="B3RSU4"/>
<dbReference type="SUPFAM" id="SSF51735">
    <property type="entry name" value="NAD(P)-binding Rossmann-fold domains"/>
    <property type="match status" value="1"/>
</dbReference>
<dbReference type="Proteomes" id="UP000009022">
    <property type="component" value="Unassembled WGS sequence"/>
</dbReference>
<evidence type="ECO:0000256" key="10">
    <source>
        <dbReference type="ARBA" id="ARBA00051004"/>
    </source>
</evidence>
<dbReference type="GO" id="GO:0008210">
    <property type="term" value="P:estrogen metabolic process"/>
    <property type="evidence" value="ECO:0000318"/>
    <property type="project" value="GO_Central"/>
</dbReference>
<reference evidence="22 23" key="1">
    <citation type="journal article" date="2008" name="Nature">
        <title>The Trichoplax genome and the nature of placozoans.</title>
        <authorList>
            <person name="Srivastava M."/>
            <person name="Begovic E."/>
            <person name="Chapman J."/>
            <person name="Putnam N.H."/>
            <person name="Hellsten U."/>
            <person name="Kawashima T."/>
            <person name="Kuo A."/>
            <person name="Mitros T."/>
            <person name="Salamov A."/>
            <person name="Carpenter M.L."/>
            <person name="Signorovitch A.Y."/>
            <person name="Moreno M.A."/>
            <person name="Kamm K."/>
            <person name="Grimwood J."/>
            <person name="Schmutz J."/>
            <person name="Shapiro H."/>
            <person name="Grigoriev I.V."/>
            <person name="Buss L.W."/>
            <person name="Schierwater B."/>
            <person name="Dellaporta S.L."/>
            <person name="Rokhsar D.S."/>
        </authorList>
    </citation>
    <scope>NUCLEOTIDE SEQUENCE [LARGE SCALE GENOMIC DNA]</scope>
    <source>
        <strain evidence="22 23">Grell-BS-1999</strain>
    </source>
</reference>
<comment type="catalytic activity">
    <reaction evidence="10">
        <text>(3S)-3-hydroxybutanoyl-CoA + NAD(+) = acetoacetyl-CoA + NADH + H(+)</text>
        <dbReference type="Rhea" id="RHEA:30799"/>
        <dbReference type="ChEBI" id="CHEBI:15378"/>
        <dbReference type="ChEBI" id="CHEBI:57286"/>
        <dbReference type="ChEBI" id="CHEBI:57316"/>
        <dbReference type="ChEBI" id="CHEBI:57540"/>
        <dbReference type="ChEBI" id="CHEBI:57945"/>
    </reaction>
    <physiologicalReaction direction="left-to-right" evidence="10">
        <dbReference type="Rhea" id="RHEA:30800"/>
    </physiologicalReaction>
    <physiologicalReaction direction="right-to-left" evidence="10">
        <dbReference type="Rhea" id="RHEA:30801"/>
    </physiologicalReaction>
</comment>
<dbReference type="InterPro" id="IPR020904">
    <property type="entry name" value="Sc_DH/Rdtase_CS"/>
</dbReference>
<dbReference type="FunFam" id="3.40.50.720:FF:000215">
    <property type="entry name" value="3-hydroxyacyl-CoA dehydrogenase type-2"/>
    <property type="match status" value="1"/>
</dbReference>
<dbReference type="PRINTS" id="PR00080">
    <property type="entry name" value="SDRFAMILY"/>
</dbReference>
<dbReference type="EC" id="1.1.1.62" evidence="4"/>
<dbReference type="RefSeq" id="XP_002111101.1">
    <property type="nucleotide sequence ID" value="XM_002111065.1"/>
</dbReference>
<dbReference type="Gene3D" id="3.40.50.720">
    <property type="entry name" value="NAD(P)-binding Rossmann-like Domain"/>
    <property type="match status" value="1"/>
</dbReference>
<dbReference type="GO" id="GO:0047044">
    <property type="term" value="F:androstan-3-alpha,17-beta-diol dehydrogenase (NAD+) activity"/>
    <property type="evidence" value="ECO:0007669"/>
    <property type="project" value="UniProtKB-EC"/>
</dbReference>
<evidence type="ECO:0000259" key="21">
    <source>
        <dbReference type="SMART" id="SM00822"/>
    </source>
</evidence>
<dbReference type="InterPro" id="IPR002347">
    <property type="entry name" value="SDR_fam"/>
</dbReference>
<evidence type="ECO:0000256" key="9">
    <source>
        <dbReference type="ARBA" id="ARBA00050927"/>
    </source>
</evidence>
<dbReference type="FunCoup" id="B3RSU4">
    <property type="interactions" value="721"/>
</dbReference>
<evidence type="ECO:0000256" key="17">
    <source>
        <dbReference type="ARBA" id="ARBA00079624"/>
    </source>
</evidence>
<evidence type="ECO:0000256" key="19">
    <source>
        <dbReference type="ARBA" id="ARBA00082399"/>
    </source>
</evidence>
<dbReference type="PANTHER" id="PTHR43658">
    <property type="entry name" value="SHORT-CHAIN DEHYDROGENASE/REDUCTASE"/>
    <property type="match status" value="1"/>
</dbReference>
<keyword evidence="2" id="KW-0560">Oxidoreductase</keyword>
<dbReference type="EMBL" id="DS985243">
    <property type="protein sequence ID" value="EDV27105.1"/>
    <property type="molecule type" value="Genomic_DNA"/>
</dbReference>
<evidence type="ECO:0000256" key="13">
    <source>
        <dbReference type="ARBA" id="ARBA00052095"/>
    </source>
</evidence>
<evidence type="ECO:0000256" key="15">
    <source>
        <dbReference type="ARBA" id="ARBA00052668"/>
    </source>
</evidence>
<keyword evidence="23" id="KW-1185">Reference proteome</keyword>
<comment type="catalytic activity">
    <reaction evidence="8">
        <text>17beta-hydroxy-5alpha-androstan-3-one + NAD(+) = 5alpha-androstan-3,17-dione + NADH + H(+)</text>
        <dbReference type="Rhea" id="RHEA:41992"/>
        <dbReference type="ChEBI" id="CHEBI:15378"/>
        <dbReference type="ChEBI" id="CHEBI:15994"/>
        <dbReference type="ChEBI" id="CHEBI:16330"/>
        <dbReference type="ChEBI" id="CHEBI:57540"/>
        <dbReference type="ChEBI" id="CHEBI:57945"/>
    </reaction>
    <physiologicalReaction direction="left-to-right" evidence="8">
        <dbReference type="Rhea" id="RHEA:41993"/>
    </physiologicalReaction>
</comment>
<comment type="catalytic activity">
    <reaction evidence="14">
        <text>cortisone + NAD(+) = 17alpha-hydroxypregn-4-en-3,11,20-trione-21-al + NADH + H(+)</text>
        <dbReference type="Rhea" id="RHEA:42016"/>
        <dbReference type="ChEBI" id="CHEBI:15378"/>
        <dbReference type="ChEBI" id="CHEBI:16962"/>
        <dbReference type="ChEBI" id="CHEBI:57540"/>
        <dbReference type="ChEBI" id="CHEBI:57945"/>
        <dbReference type="ChEBI" id="CHEBI:78596"/>
    </reaction>
    <physiologicalReaction direction="left-to-right" evidence="14">
        <dbReference type="Rhea" id="RHEA:42017"/>
    </physiologicalReaction>
</comment>
<dbReference type="InterPro" id="IPR036291">
    <property type="entry name" value="NAD(P)-bd_dom_sf"/>
</dbReference>
<evidence type="ECO:0000256" key="14">
    <source>
        <dbReference type="ARBA" id="ARBA00052417"/>
    </source>
</evidence>
<accession>B3RSU4</accession>
<evidence type="ECO:0000313" key="23">
    <source>
        <dbReference type="Proteomes" id="UP000009022"/>
    </source>
</evidence>
<comment type="catalytic activity">
    <reaction evidence="13">
        <text>5alpha-pregnan-20beta-ol-3-one + NAD(+) = 5alpha-pregnane-3,20-dione + NADH + H(+)</text>
        <dbReference type="Rhea" id="RHEA:42008"/>
        <dbReference type="ChEBI" id="CHEBI:15378"/>
        <dbReference type="ChEBI" id="CHEBI:28952"/>
        <dbReference type="ChEBI" id="CHEBI:57540"/>
        <dbReference type="ChEBI" id="CHEBI:57945"/>
        <dbReference type="ChEBI" id="CHEBI:78594"/>
    </reaction>
    <physiologicalReaction direction="left-to-right" evidence="13">
        <dbReference type="Rhea" id="RHEA:42009"/>
    </physiologicalReaction>
</comment>
<dbReference type="PANTHER" id="PTHR43658:SF8">
    <property type="entry name" value="17-BETA-HYDROXYSTEROID DEHYDROGENASE 14-RELATED"/>
    <property type="match status" value="1"/>
</dbReference>
<dbReference type="PRINTS" id="PR00081">
    <property type="entry name" value="GDHRDH"/>
</dbReference>
<evidence type="ECO:0000313" key="22">
    <source>
        <dbReference type="EMBL" id="EDV27105.1"/>
    </source>
</evidence>
<evidence type="ECO:0000256" key="1">
    <source>
        <dbReference type="ARBA" id="ARBA00006484"/>
    </source>
</evidence>
<dbReference type="GO" id="GO:0006631">
    <property type="term" value="P:fatty acid metabolic process"/>
    <property type="evidence" value="ECO:0000318"/>
    <property type="project" value="GO_Central"/>
</dbReference>
<dbReference type="HOGENOM" id="CLU_010194_42_0_1"/>
<gene>
    <name evidence="22" type="ORF">TRIADDRAFT_22420</name>
</gene>
<evidence type="ECO:0000256" key="20">
    <source>
        <dbReference type="RuleBase" id="RU000363"/>
    </source>
</evidence>
<dbReference type="OMA" id="RHIFEND"/>
<dbReference type="OrthoDB" id="1274115at2759"/>